<dbReference type="AlphaFoldDB" id="A0AA35SD62"/>
<feature type="signal peptide" evidence="1">
    <location>
        <begin position="1"/>
        <end position="22"/>
    </location>
</feature>
<comment type="caution">
    <text evidence="2">The sequence shown here is derived from an EMBL/GenBank/DDBJ whole genome shotgun (WGS) entry which is preliminary data.</text>
</comment>
<dbReference type="EMBL" id="CASHTH010002269">
    <property type="protein sequence ID" value="CAI8027289.1"/>
    <property type="molecule type" value="Genomic_DNA"/>
</dbReference>
<dbReference type="GO" id="GO:0005319">
    <property type="term" value="F:lipid transporter activity"/>
    <property type="evidence" value="ECO:0007669"/>
    <property type="project" value="InterPro"/>
</dbReference>
<reference evidence="2" key="1">
    <citation type="submission" date="2023-03" db="EMBL/GenBank/DDBJ databases">
        <authorList>
            <person name="Steffen K."/>
            <person name="Cardenas P."/>
        </authorList>
    </citation>
    <scope>NUCLEOTIDE SEQUENCE</scope>
</reference>
<keyword evidence="3" id="KW-1185">Reference proteome</keyword>
<dbReference type="InterPro" id="IPR015816">
    <property type="entry name" value="Vitellinogen_b-sht_N"/>
</dbReference>
<evidence type="ECO:0000256" key="1">
    <source>
        <dbReference type="SAM" id="SignalP"/>
    </source>
</evidence>
<organism evidence="2 3">
    <name type="scientific">Geodia barretti</name>
    <name type="common">Barrett's horny sponge</name>
    <dbReference type="NCBI Taxonomy" id="519541"/>
    <lineage>
        <taxon>Eukaryota</taxon>
        <taxon>Metazoa</taxon>
        <taxon>Porifera</taxon>
        <taxon>Demospongiae</taxon>
        <taxon>Heteroscleromorpha</taxon>
        <taxon>Tetractinellida</taxon>
        <taxon>Astrophorina</taxon>
        <taxon>Geodiidae</taxon>
        <taxon>Geodia</taxon>
    </lineage>
</organism>
<evidence type="ECO:0000313" key="3">
    <source>
        <dbReference type="Proteomes" id="UP001174909"/>
    </source>
</evidence>
<proteinExistence type="predicted"/>
<name>A0AA35SD62_GEOBA</name>
<dbReference type="Gene3D" id="2.30.230.10">
    <property type="entry name" value="Lipovitellin, beta-sheet shell regions, chain A"/>
    <property type="match status" value="1"/>
</dbReference>
<sequence>MWTTLLFAGAALLAAVTSPAASNPTFQETGDCEATHEHLYKYAAKEDYFGDEYAQTFEITIYFKVYCLSVGTYGDKRAKVYELNTTKAEVGGTILDREETEEQQAQNDYNVLLQGWFHFVQTEDGSIPIIRHSREEDGEVINTKKAIVSAFQANFMGTEQKEEADPQSLHRSHYTYEASAQDVENGVLRMHRTVNSEDIEAYTSHIPGAEVELKKKEDITYKKGVLLGASGTTTVKLFGKV</sequence>
<dbReference type="Proteomes" id="UP001174909">
    <property type="component" value="Unassembled WGS sequence"/>
</dbReference>
<keyword evidence="1" id="KW-0732">Signal</keyword>
<feature type="chain" id="PRO_5041457774" evidence="1">
    <location>
        <begin position="23"/>
        <end position="241"/>
    </location>
</feature>
<protein>
    <submittedName>
        <fullName evidence="2">Uncharacterized protein</fullName>
    </submittedName>
</protein>
<accession>A0AA35SD62</accession>
<evidence type="ECO:0000313" key="2">
    <source>
        <dbReference type="EMBL" id="CAI8027289.1"/>
    </source>
</evidence>
<gene>
    <name evidence="2" type="ORF">GBAR_LOCUS15619</name>
</gene>